<dbReference type="eggNOG" id="COG0156">
    <property type="taxonomic scope" value="Bacteria"/>
</dbReference>
<dbReference type="GO" id="GO:0008890">
    <property type="term" value="F:glycine C-acetyltransferase activity"/>
    <property type="evidence" value="ECO:0007669"/>
    <property type="project" value="UniProtKB-UniRule"/>
</dbReference>
<feature type="modified residue" description="N6-(pyridoxal phosphate)lysine" evidence="7">
    <location>
        <position position="247"/>
    </location>
</feature>
<feature type="binding site" description="in other chain" evidence="7">
    <location>
        <begin position="114"/>
        <end position="115"/>
    </location>
    <ligand>
        <name>pyridoxal 5'-phosphate</name>
        <dbReference type="ChEBI" id="CHEBI:597326"/>
        <note>ligand shared between dimeric partners</note>
    </ligand>
</feature>
<keyword evidence="3 7" id="KW-0808">Transferase</keyword>
<dbReference type="InterPro" id="IPR011282">
    <property type="entry name" value="2am3keto_CoA_ligase"/>
</dbReference>
<evidence type="ECO:0000256" key="3">
    <source>
        <dbReference type="ARBA" id="ARBA00022679"/>
    </source>
</evidence>
<comment type="cofactor">
    <cofactor evidence="7">
        <name>pyridoxal 5'-phosphate</name>
        <dbReference type="ChEBI" id="CHEBI:597326"/>
    </cofactor>
    <text evidence="7">Binds 1 pyridoxal phosphate per subunit.</text>
</comment>
<dbReference type="CDD" id="cd06454">
    <property type="entry name" value="KBL_like"/>
    <property type="match status" value="1"/>
</dbReference>
<reference evidence="9 10" key="1">
    <citation type="submission" date="2014-02" db="EMBL/GenBank/DDBJ databases">
        <title>The genome announcement of Streptomyces toyocaensis NRRL15009.</title>
        <authorList>
            <person name="Hong H.-J."/>
            <person name="Kwun M.J."/>
        </authorList>
    </citation>
    <scope>NUCLEOTIDE SEQUENCE [LARGE SCALE GENOMIC DNA]</scope>
    <source>
        <strain evidence="9 10">NRRL 15009</strain>
    </source>
</reference>
<dbReference type="InterPro" id="IPR015422">
    <property type="entry name" value="PyrdxlP-dep_Trfase_small"/>
</dbReference>
<evidence type="ECO:0000256" key="4">
    <source>
        <dbReference type="ARBA" id="ARBA00022898"/>
    </source>
</evidence>
<dbReference type="NCBIfam" id="TIGR01822">
    <property type="entry name" value="2am3keto_CoA"/>
    <property type="match status" value="1"/>
</dbReference>
<evidence type="ECO:0000256" key="6">
    <source>
        <dbReference type="ARBA" id="ARBA00047715"/>
    </source>
</evidence>
<dbReference type="EMBL" id="JFCB01000001">
    <property type="protein sequence ID" value="KES08996.1"/>
    <property type="molecule type" value="Genomic_DNA"/>
</dbReference>
<dbReference type="InterPro" id="IPR050087">
    <property type="entry name" value="AON_synthase_class-II"/>
</dbReference>
<feature type="binding site" description="in other chain" evidence="7">
    <location>
        <begin position="213"/>
        <end position="216"/>
    </location>
    <ligand>
        <name>pyridoxal 5'-phosphate</name>
        <dbReference type="ChEBI" id="CHEBI:597326"/>
        <note>ligand shared between dimeric partners</note>
    </ligand>
</feature>
<feature type="binding site" evidence="7">
    <location>
        <begin position="277"/>
        <end position="278"/>
    </location>
    <ligand>
        <name>pyridoxal 5'-phosphate</name>
        <dbReference type="ChEBI" id="CHEBI:597326"/>
        <note>ligand shared between dimeric partners</note>
    </ligand>
</feature>
<dbReference type="InterPro" id="IPR015424">
    <property type="entry name" value="PyrdxlP-dep_Trfase"/>
</dbReference>
<dbReference type="HAMAP" id="MF_00985">
    <property type="entry name" value="2am3keto_CoA_ligase"/>
    <property type="match status" value="1"/>
</dbReference>
<dbReference type="PROSITE" id="PS00599">
    <property type="entry name" value="AA_TRANSFER_CLASS_2"/>
    <property type="match status" value="1"/>
</dbReference>
<evidence type="ECO:0000313" key="10">
    <source>
        <dbReference type="Proteomes" id="UP000028341"/>
    </source>
</evidence>
<comment type="catalytic activity">
    <reaction evidence="6">
        <text>6-carboxyhexanoyl-[ACP] + L-alanine + H(+) = (8S)-8-amino-7-oxononanoate + holo-[ACP] + CO2</text>
        <dbReference type="Rhea" id="RHEA:42288"/>
        <dbReference type="Rhea" id="RHEA-COMP:9685"/>
        <dbReference type="Rhea" id="RHEA-COMP:9955"/>
        <dbReference type="ChEBI" id="CHEBI:15378"/>
        <dbReference type="ChEBI" id="CHEBI:16526"/>
        <dbReference type="ChEBI" id="CHEBI:57972"/>
        <dbReference type="ChEBI" id="CHEBI:64479"/>
        <dbReference type="ChEBI" id="CHEBI:78846"/>
        <dbReference type="ChEBI" id="CHEBI:149468"/>
        <dbReference type="EC" id="2.3.1.47"/>
    </reaction>
</comment>
<organism evidence="9 10">
    <name type="scientific">Streptomyces toyocaensis</name>
    <dbReference type="NCBI Taxonomy" id="55952"/>
    <lineage>
        <taxon>Bacteria</taxon>
        <taxon>Bacillati</taxon>
        <taxon>Actinomycetota</taxon>
        <taxon>Actinomycetes</taxon>
        <taxon>Kitasatosporales</taxon>
        <taxon>Streptomycetaceae</taxon>
        <taxon>Streptomyces</taxon>
    </lineage>
</organism>
<feature type="domain" description="Aminotransferase class I/classII large" evidence="8">
    <location>
        <begin position="46"/>
        <end position="390"/>
    </location>
</feature>
<dbReference type="Proteomes" id="UP000028341">
    <property type="component" value="Unassembled WGS sequence"/>
</dbReference>
<feature type="binding site" evidence="7">
    <location>
        <position position="139"/>
    </location>
    <ligand>
        <name>substrate</name>
    </ligand>
</feature>
<accession>A0A081XZM3</accession>
<comment type="pathway">
    <text evidence="7">Amino-acid degradation; L-threonine degradation via oxydo-reductase pathway; glycine from L-threonine: step 2/2.</text>
</comment>
<sequence length="399" mass="42867">MFDSVRDDLRATLDEIRAAGLHKPERVIGTPQSATVNVTAGGRPGEVLNFCANNYLGLADHPEVIAAAHQALDRWGYGMASVRFICGTQEVHKELEARLSAFLGQEDTILYSSCFDANGGVFETLLGPEDAVISDALNHASIIDGIRLSKARRFRYANRDMDDLERRLKEAAEGGARRTLIVTDGVFSMDGYVAPLDEICELADRHGAMVMVDDSHAVGFVGPGGRGTPELHGVMDRVDIITGTLGKALGGASGGYVAARAEIVALLRQRSRPYLFSNTLAPVIAAASLKVLDLLESADDLRVRLAGNTALFRRRMTEEGFDILPGDHAIAPVMIGDAARAGRMAELLLERGVYVIGFSYPVVPQGQARIRVQLSAAHSTDDVNRAVDAFVAARAELDA</sequence>
<dbReference type="GO" id="GO:0030170">
    <property type="term" value="F:pyridoxal phosphate binding"/>
    <property type="evidence" value="ECO:0007669"/>
    <property type="project" value="UniProtKB-UniRule"/>
</dbReference>
<dbReference type="Gene3D" id="3.40.640.10">
    <property type="entry name" value="Type I PLP-dependent aspartate aminotransferase-like (Major domain)"/>
    <property type="match status" value="1"/>
</dbReference>
<evidence type="ECO:0000256" key="1">
    <source>
        <dbReference type="ARBA" id="ARBA00008392"/>
    </source>
</evidence>
<dbReference type="FunFam" id="3.40.640.10:FF:000006">
    <property type="entry name" value="5-aminolevulinate synthase, mitochondrial"/>
    <property type="match status" value="1"/>
</dbReference>
<dbReference type="SUPFAM" id="SSF53383">
    <property type="entry name" value="PLP-dependent transferases"/>
    <property type="match status" value="1"/>
</dbReference>
<dbReference type="InterPro" id="IPR004839">
    <property type="entry name" value="Aminotransferase_I/II_large"/>
</dbReference>
<dbReference type="GO" id="GO:0016874">
    <property type="term" value="F:ligase activity"/>
    <property type="evidence" value="ECO:0007669"/>
    <property type="project" value="UniProtKB-KW"/>
</dbReference>
<comment type="catalytic activity">
    <reaction evidence="7">
        <text>glycine + acetyl-CoA = (2S)-2-amino-3-oxobutanoate + CoA</text>
        <dbReference type="Rhea" id="RHEA:20736"/>
        <dbReference type="ChEBI" id="CHEBI:57287"/>
        <dbReference type="ChEBI" id="CHEBI:57288"/>
        <dbReference type="ChEBI" id="CHEBI:57305"/>
        <dbReference type="ChEBI" id="CHEBI:78948"/>
        <dbReference type="EC" id="2.3.1.29"/>
    </reaction>
</comment>
<dbReference type="PANTHER" id="PTHR13693:SF102">
    <property type="entry name" value="2-AMINO-3-KETOBUTYRATE COENZYME A LIGASE, MITOCHONDRIAL"/>
    <property type="match status" value="1"/>
</dbReference>
<evidence type="ECO:0000313" key="9">
    <source>
        <dbReference type="EMBL" id="KES08996.1"/>
    </source>
</evidence>
<dbReference type="GO" id="GO:0019518">
    <property type="term" value="P:L-threonine catabolic process to glycine"/>
    <property type="evidence" value="ECO:0007669"/>
    <property type="project" value="UniProtKB-UniRule"/>
</dbReference>
<dbReference type="InterPro" id="IPR015421">
    <property type="entry name" value="PyrdxlP-dep_Trfase_major"/>
</dbReference>
<dbReference type="UniPathway" id="UPA00046">
    <property type="reaction ID" value="UER00506"/>
</dbReference>
<dbReference type="InterPro" id="IPR001917">
    <property type="entry name" value="Aminotrans_II_pyridoxalP_BS"/>
</dbReference>
<feature type="binding site" evidence="7">
    <location>
        <position position="371"/>
    </location>
    <ligand>
        <name>substrate</name>
    </ligand>
</feature>
<dbReference type="Gene3D" id="3.90.1150.10">
    <property type="entry name" value="Aspartate Aminotransferase, domain 1"/>
    <property type="match status" value="1"/>
</dbReference>
<comment type="function">
    <text evidence="7">Catalyzes the cleavage of 2-amino-3-ketobutyrate to glycine and acetyl-CoA.</text>
</comment>
<name>A0A081XZM3_STRTO</name>
<evidence type="ECO:0000256" key="5">
    <source>
        <dbReference type="ARBA" id="ARBA00023315"/>
    </source>
</evidence>
<dbReference type="GO" id="GO:0008710">
    <property type="term" value="F:8-amino-7-oxononanoate synthase activity"/>
    <property type="evidence" value="ECO:0007669"/>
    <property type="project" value="UniProtKB-EC"/>
</dbReference>
<dbReference type="NCBIfam" id="NF005394">
    <property type="entry name" value="PRK06939.1"/>
    <property type="match status" value="1"/>
</dbReference>
<protein>
    <recommendedName>
        <fullName evidence="7">2-amino-3-ketobutyrate coenzyme A ligase</fullName>
        <shortName evidence="7">AKB ligase</shortName>
        <ecNumber evidence="7">2.3.1.29</ecNumber>
    </recommendedName>
    <alternativeName>
        <fullName evidence="7">Glycine acetyltransferase</fullName>
    </alternativeName>
</protein>
<keyword evidence="9" id="KW-0436">Ligase</keyword>
<evidence type="ECO:0000256" key="7">
    <source>
        <dbReference type="HAMAP-Rule" id="MF_00985"/>
    </source>
</evidence>
<dbReference type="Pfam" id="PF00155">
    <property type="entry name" value="Aminotran_1_2"/>
    <property type="match status" value="1"/>
</dbReference>
<comment type="subunit">
    <text evidence="2 7">Homodimer.</text>
</comment>
<dbReference type="GO" id="GO:0005829">
    <property type="term" value="C:cytosol"/>
    <property type="evidence" value="ECO:0007669"/>
    <property type="project" value="TreeGrafter"/>
</dbReference>
<proteinExistence type="inferred from homology"/>
<feature type="binding site" description="in other chain" evidence="7">
    <location>
        <begin position="244"/>
        <end position="247"/>
    </location>
    <ligand>
        <name>pyridoxal 5'-phosphate</name>
        <dbReference type="ChEBI" id="CHEBI:597326"/>
        <note>ligand shared between dimeric partners</note>
    </ligand>
</feature>
<evidence type="ECO:0000259" key="8">
    <source>
        <dbReference type="Pfam" id="PF00155"/>
    </source>
</evidence>
<dbReference type="AlphaFoldDB" id="A0A081XZM3"/>
<dbReference type="EC" id="2.3.1.29" evidence="7"/>
<keyword evidence="10" id="KW-1185">Reference proteome</keyword>
<evidence type="ECO:0000256" key="2">
    <source>
        <dbReference type="ARBA" id="ARBA00011738"/>
    </source>
</evidence>
<dbReference type="PANTHER" id="PTHR13693">
    <property type="entry name" value="CLASS II AMINOTRANSFERASE/8-AMINO-7-OXONONANOATE SYNTHASE"/>
    <property type="match status" value="1"/>
</dbReference>
<dbReference type="OrthoDB" id="9807157at2"/>
<comment type="caution">
    <text evidence="9">The sequence shown here is derived from an EMBL/GenBank/DDBJ whole genome shotgun (WGS) entry which is preliminary data.</text>
</comment>
<dbReference type="RefSeq" id="WP_037927168.1">
    <property type="nucleotide sequence ID" value="NZ_JBFADL010000045.1"/>
</dbReference>
<keyword evidence="5 7" id="KW-0012">Acyltransferase</keyword>
<keyword evidence="4 7" id="KW-0663">Pyridoxal phosphate</keyword>
<feature type="binding site" description="in other chain" evidence="7">
    <location>
        <position position="188"/>
    </location>
    <ligand>
        <name>pyridoxal 5'-phosphate</name>
        <dbReference type="ChEBI" id="CHEBI:597326"/>
        <note>ligand shared between dimeric partners</note>
    </ligand>
</feature>
<gene>
    <name evidence="7" type="primary">kbl</name>
    <name evidence="9" type="ORF">BU52_02795</name>
</gene>
<dbReference type="STRING" id="55952.BU52_02795"/>
<comment type="similarity">
    <text evidence="1 7">Belongs to the class-II pyridoxal-phosphate-dependent aminotransferase family.</text>
</comment>